<protein>
    <submittedName>
        <fullName evidence="5">Uncharacterized protein</fullName>
    </submittedName>
</protein>
<dbReference type="Gene3D" id="1.10.3380.30">
    <property type="match status" value="1"/>
</dbReference>
<dbReference type="AlphaFoldDB" id="A0A1W1HKS0"/>
<evidence type="ECO:0000256" key="3">
    <source>
        <dbReference type="ARBA" id="ARBA00022806"/>
    </source>
</evidence>
<evidence type="ECO:0000313" key="6">
    <source>
        <dbReference type="Proteomes" id="UP000191931"/>
    </source>
</evidence>
<dbReference type="GO" id="GO:0016787">
    <property type="term" value="F:hydrolase activity"/>
    <property type="evidence" value="ECO:0007669"/>
    <property type="project" value="UniProtKB-KW"/>
</dbReference>
<keyword evidence="4" id="KW-0067">ATP-binding</keyword>
<keyword evidence="6" id="KW-1185">Reference proteome</keyword>
<keyword evidence="3" id="KW-0347">Helicase</keyword>
<reference evidence="5 6" key="1">
    <citation type="submission" date="2017-03" db="EMBL/GenBank/DDBJ databases">
        <authorList>
            <person name="Afonso C.L."/>
            <person name="Miller P.J."/>
            <person name="Scott M.A."/>
            <person name="Spackman E."/>
            <person name="Goraichik I."/>
            <person name="Dimitrov K.M."/>
            <person name="Suarez D.L."/>
            <person name="Swayne D.E."/>
        </authorList>
    </citation>
    <scope>NUCLEOTIDE SEQUENCE [LARGE SCALE GENOMIC DNA]</scope>
    <source>
        <strain evidence="5">PRJEB14757</strain>
    </source>
</reference>
<dbReference type="GO" id="GO:0005524">
    <property type="term" value="F:ATP binding"/>
    <property type="evidence" value="ECO:0007669"/>
    <property type="project" value="UniProtKB-KW"/>
</dbReference>
<dbReference type="InterPro" id="IPR050699">
    <property type="entry name" value="RNA-DNA_Helicase"/>
</dbReference>
<dbReference type="PANTHER" id="PTHR12131">
    <property type="entry name" value="ATP-DEPENDENT RNA AND DNA HELICASE"/>
    <property type="match status" value="1"/>
</dbReference>
<dbReference type="InterPro" id="IPR027417">
    <property type="entry name" value="P-loop_NTPase"/>
</dbReference>
<keyword evidence="2" id="KW-0378">Hydrolase</keyword>
<name>A0A1W1HKS0_9BACT</name>
<dbReference type="GO" id="GO:0004386">
    <property type="term" value="F:helicase activity"/>
    <property type="evidence" value="ECO:0007669"/>
    <property type="project" value="UniProtKB-KW"/>
</dbReference>
<dbReference type="Gene3D" id="3.40.50.300">
    <property type="entry name" value="P-loop containing nucleotide triphosphate hydrolases"/>
    <property type="match status" value="2"/>
</dbReference>
<sequence>MDKALEKLLKKSDNIAHEKALPQASGIMDELHKRKNCLITMNDGAYKMGLLTNILDRYIKEERTIWLAFSPLTFSQFRIHGIMAGLRSGSMSVRTGFTDIDGNSPATLWSMDILRNSIHDVCSKKMERIHPIGETETPSPDREEMPGSYSIEINKLPDLLVIDNLDMLDEQSMGTCLEQILIGLPSEIPIVAFISPLPNYGEILDWLKTVREGTWGELVSDADSNTVMAYLTPEYDLVPLLQKKKIASRVKRTLKENRPIKYPASKAFIKPLMETLKQDNLTPAIIIMPSAELCDQAVQSCPKTRDNVNQMLSNPQITAMFDRYPELKDRSKVVSALYRQVGAFHWGNHPAWSEMVEMLLSLNLIDAVFSTMYDARAMGTRVKSVIFTTSLMMAPGETQGEQVSGIDFKKICQLADSMNKEDDQGCIILANGKDMDLLHLKDIHLLPSLGAIKSSFKCNTQSILGLAGITARGIKESLMMSLWVKQNPFKDVAPLIEKHAELAELVPQAMCGGPRNALKFIQRTEQLKFELDQCDLKIESVKKSSELHAAKKQHSNIRLALESFPCNGCAHKGDCQEQRYKKIREILNQYNDTLHQMKGSSSILEFHMTDNIQFLQDIEFLDYNLELTQKGKIALQTGCSNPFYITELILRQENFPWPSEFTIPVMAGFIELTKGEVPILVDEFADEELHKAYQWMDSCMEPVKKSLFSHGVIPSEPSFAQSAVVRALENGIRVEAAAESAKISVGTIIRLTEKTRTMVSRFFAGKK</sequence>
<dbReference type="EMBL" id="FWEV01000331">
    <property type="protein sequence ID" value="SLM33053.1"/>
    <property type="molecule type" value="Genomic_DNA"/>
</dbReference>
<gene>
    <name evidence="5" type="ORF">MTBBW1_850041</name>
</gene>
<dbReference type="STRING" id="1246637.MTBBW1_850041"/>
<keyword evidence="1" id="KW-0547">Nucleotide-binding</keyword>
<dbReference type="PANTHER" id="PTHR12131:SF1">
    <property type="entry name" value="ATP-DEPENDENT RNA HELICASE SUPV3L1, MITOCHONDRIAL-RELATED"/>
    <property type="match status" value="1"/>
</dbReference>
<accession>A0A1W1HKS0</accession>
<evidence type="ECO:0000256" key="1">
    <source>
        <dbReference type="ARBA" id="ARBA00022741"/>
    </source>
</evidence>
<organism evidence="5 6">
    <name type="scientific">Desulfamplus magnetovallimortis</name>
    <dbReference type="NCBI Taxonomy" id="1246637"/>
    <lineage>
        <taxon>Bacteria</taxon>
        <taxon>Pseudomonadati</taxon>
        <taxon>Thermodesulfobacteriota</taxon>
        <taxon>Desulfobacteria</taxon>
        <taxon>Desulfobacterales</taxon>
        <taxon>Desulfobacteraceae</taxon>
        <taxon>Desulfamplus</taxon>
    </lineage>
</organism>
<evidence type="ECO:0000313" key="5">
    <source>
        <dbReference type="EMBL" id="SLM33053.1"/>
    </source>
</evidence>
<dbReference type="RefSeq" id="WP_080803151.1">
    <property type="nucleotide sequence ID" value="NZ_LT828544.1"/>
</dbReference>
<proteinExistence type="predicted"/>
<evidence type="ECO:0000256" key="4">
    <source>
        <dbReference type="ARBA" id="ARBA00022840"/>
    </source>
</evidence>
<evidence type="ECO:0000256" key="2">
    <source>
        <dbReference type="ARBA" id="ARBA00022801"/>
    </source>
</evidence>
<dbReference type="Proteomes" id="UP000191931">
    <property type="component" value="Unassembled WGS sequence"/>
</dbReference>